<proteinExistence type="predicted"/>
<evidence type="ECO:0008006" key="3">
    <source>
        <dbReference type="Google" id="ProtNLM"/>
    </source>
</evidence>
<keyword evidence="2" id="KW-1185">Reference proteome</keyword>
<dbReference type="EMBL" id="JBHSDL010000025">
    <property type="protein sequence ID" value="MFC4376319.1"/>
    <property type="molecule type" value="Genomic_DNA"/>
</dbReference>
<comment type="caution">
    <text evidence="1">The sequence shown here is derived from an EMBL/GenBank/DDBJ whole genome shotgun (WGS) entry which is preliminary data.</text>
</comment>
<gene>
    <name evidence="1" type="ORF">ACFO5K_19670</name>
</gene>
<evidence type="ECO:0000313" key="2">
    <source>
        <dbReference type="Proteomes" id="UP001595844"/>
    </source>
</evidence>
<protein>
    <recommendedName>
        <fullName evidence="3">FAD binding domain-containing protein</fullName>
    </recommendedName>
</protein>
<accession>A0ABV8VJR2</accession>
<organism evidence="1 2">
    <name type="scientific">Nocardia halotolerans</name>
    <dbReference type="NCBI Taxonomy" id="1755878"/>
    <lineage>
        <taxon>Bacteria</taxon>
        <taxon>Bacillati</taxon>
        <taxon>Actinomycetota</taxon>
        <taxon>Actinomycetes</taxon>
        <taxon>Mycobacteriales</taxon>
        <taxon>Nocardiaceae</taxon>
        <taxon>Nocardia</taxon>
    </lineage>
</organism>
<evidence type="ECO:0000313" key="1">
    <source>
        <dbReference type="EMBL" id="MFC4376319.1"/>
    </source>
</evidence>
<dbReference type="Proteomes" id="UP001595844">
    <property type="component" value="Unassembled WGS sequence"/>
</dbReference>
<dbReference type="RefSeq" id="WP_378564839.1">
    <property type="nucleotide sequence ID" value="NZ_JBHSDL010000025.1"/>
</dbReference>
<name>A0ABV8VJR2_9NOCA</name>
<reference evidence="2" key="1">
    <citation type="journal article" date="2019" name="Int. J. Syst. Evol. Microbiol.">
        <title>The Global Catalogue of Microorganisms (GCM) 10K type strain sequencing project: providing services to taxonomists for standard genome sequencing and annotation.</title>
        <authorList>
            <consortium name="The Broad Institute Genomics Platform"/>
            <consortium name="The Broad Institute Genome Sequencing Center for Infectious Disease"/>
            <person name="Wu L."/>
            <person name="Ma J."/>
        </authorList>
    </citation>
    <scope>NUCLEOTIDE SEQUENCE [LARGE SCALE GENOMIC DNA]</scope>
    <source>
        <strain evidence="2">IBRC-M 10490</strain>
    </source>
</reference>
<sequence>MNETVHTTGGQVMVLDAIVIGSGAAGLVAGNVVDPRGQVVTAAGAGSDADITMTGWQLEQELSYAVARDGGDRR</sequence>